<reference evidence="2 3" key="1">
    <citation type="submission" date="2019-03" db="EMBL/GenBank/DDBJ databases">
        <title>Genomic Encyclopedia of Type Strains, Phase III (KMG-III): the genomes of soil and plant-associated and newly described type strains.</title>
        <authorList>
            <person name="Whitman W."/>
        </authorList>
    </citation>
    <scope>NUCLEOTIDE SEQUENCE [LARGE SCALE GENOMIC DNA]</scope>
    <source>
        <strain evidence="2 3">CECT 8283</strain>
    </source>
</reference>
<organism evidence="2 3">
    <name type="scientific">Tenacibaculum caenipelagi</name>
    <dbReference type="NCBI Taxonomy" id="1325435"/>
    <lineage>
        <taxon>Bacteria</taxon>
        <taxon>Pseudomonadati</taxon>
        <taxon>Bacteroidota</taxon>
        <taxon>Flavobacteriia</taxon>
        <taxon>Flavobacteriales</taxon>
        <taxon>Flavobacteriaceae</taxon>
        <taxon>Tenacibaculum</taxon>
    </lineage>
</organism>
<gene>
    <name evidence="2" type="ORF">DFQ07_2936</name>
</gene>
<dbReference type="AlphaFoldDB" id="A0A4R6T8X3"/>
<evidence type="ECO:0000256" key="1">
    <source>
        <dbReference type="SAM" id="Phobius"/>
    </source>
</evidence>
<dbReference type="EMBL" id="SNYH01000007">
    <property type="protein sequence ID" value="TDQ21841.1"/>
    <property type="molecule type" value="Genomic_DNA"/>
</dbReference>
<feature type="transmembrane region" description="Helical" evidence="1">
    <location>
        <begin position="88"/>
        <end position="119"/>
    </location>
</feature>
<keyword evidence="3" id="KW-1185">Reference proteome</keyword>
<protein>
    <recommendedName>
        <fullName evidence="4">Type IV leader peptidase family protein</fullName>
    </recommendedName>
</protein>
<proteinExistence type="predicted"/>
<sequence>MIYIFLVLLLVIFYQDFKERQVFLLALLLSLSLGGYLHFKNSLLELFMHNILTNFLLLSILILLIYLYSKFKLNKSFFESFGLGDLLFFIALGVSFPTISFLVIFSLSLIFTFILFTVLESKMAYKTVPLAGFQALFLFLILFINLIFDIVNIYML</sequence>
<accession>A0A4R6T8X3</accession>
<feature type="transmembrane region" description="Helical" evidence="1">
    <location>
        <begin position="20"/>
        <end position="39"/>
    </location>
</feature>
<feature type="transmembrane region" description="Helical" evidence="1">
    <location>
        <begin position="131"/>
        <end position="155"/>
    </location>
</feature>
<keyword evidence="1" id="KW-0812">Transmembrane</keyword>
<keyword evidence="1" id="KW-0472">Membrane</keyword>
<dbReference type="Proteomes" id="UP000295390">
    <property type="component" value="Unassembled WGS sequence"/>
</dbReference>
<name>A0A4R6T8X3_9FLAO</name>
<evidence type="ECO:0000313" key="2">
    <source>
        <dbReference type="EMBL" id="TDQ21841.1"/>
    </source>
</evidence>
<keyword evidence="1" id="KW-1133">Transmembrane helix</keyword>
<dbReference type="Gene3D" id="1.20.120.1220">
    <property type="match status" value="1"/>
</dbReference>
<evidence type="ECO:0008006" key="4">
    <source>
        <dbReference type="Google" id="ProtNLM"/>
    </source>
</evidence>
<evidence type="ECO:0000313" key="3">
    <source>
        <dbReference type="Proteomes" id="UP000295390"/>
    </source>
</evidence>
<feature type="transmembrane region" description="Helical" evidence="1">
    <location>
        <begin position="51"/>
        <end position="68"/>
    </location>
</feature>
<comment type="caution">
    <text evidence="2">The sequence shown here is derived from an EMBL/GenBank/DDBJ whole genome shotgun (WGS) entry which is preliminary data.</text>
</comment>